<dbReference type="PANTHER" id="PTHR30136">
    <property type="entry name" value="HELIX-TURN-HELIX TRANSCRIPTIONAL REGULATOR, ICLR FAMILY"/>
    <property type="match status" value="1"/>
</dbReference>
<reference evidence="6" key="1">
    <citation type="journal article" date="2014" name="Int. J. Syst. Evol. Microbiol.">
        <title>Complete genome sequence of Corynebacterium casei LMG S-19264T (=DSM 44701T), isolated from a smear-ripened cheese.</title>
        <authorList>
            <consortium name="US DOE Joint Genome Institute (JGI-PGF)"/>
            <person name="Walter F."/>
            <person name="Albersmeier A."/>
            <person name="Kalinowski J."/>
            <person name="Ruckert C."/>
        </authorList>
    </citation>
    <scope>NUCLEOTIDE SEQUENCE</scope>
    <source>
        <strain evidence="6">CGMCC 1.15095</strain>
    </source>
</reference>
<dbReference type="PROSITE" id="PS51077">
    <property type="entry name" value="HTH_ICLR"/>
    <property type="match status" value="1"/>
</dbReference>
<dbReference type="SUPFAM" id="SSF46785">
    <property type="entry name" value="Winged helix' DNA-binding domain"/>
    <property type="match status" value="1"/>
</dbReference>
<protein>
    <submittedName>
        <fullName evidence="6">IclR family transcriptional regulator</fullName>
    </submittedName>
</protein>
<gene>
    <name evidence="6" type="ORF">GCM10011494_22230</name>
</gene>
<dbReference type="SUPFAM" id="SSF55781">
    <property type="entry name" value="GAF domain-like"/>
    <property type="match status" value="1"/>
</dbReference>
<evidence type="ECO:0000259" key="5">
    <source>
        <dbReference type="PROSITE" id="PS51078"/>
    </source>
</evidence>
<feature type="domain" description="HTH iclR-type" evidence="4">
    <location>
        <begin position="1"/>
        <end position="58"/>
    </location>
</feature>
<dbReference type="InterPro" id="IPR036388">
    <property type="entry name" value="WH-like_DNA-bd_sf"/>
</dbReference>
<comment type="caution">
    <text evidence="6">The sequence shown here is derived from an EMBL/GenBank/DDBJ whole genome shotgun (WGS) entry which is preliminary data.</text>
</comment>
<dbReference type="RefSeq" id="WP_229736323.1">
    <property type="nucleotide sequence ID" value="NZ_BMHK01000013.1"/>
</dbReference>
<dbReference type="InterPro" id="IPR050707">
    <property type="entry name" value="HTH_MetabolicPath_Reg"/>
</dbReference>
<evidence type="ECO:0000313" key="7">
    <source>
        <dbReference type="Proteomes" id="UP000608154"/>
    </source>
</evidence>
<organism evidence="6 7">
    <name type="scientific">Novosphingobium endophyticum</name>
    <dbReference type="NCBI Taxonomy" id="1955250"/>
    <lineage>
        <taxon>Bacteria</taxon>
        <taxon>Pseudomonadati</taxon>
        <taxon>Pseudomonadota</taxon>
        <taxon>Alphaproteobacteria</taxon>
        <taxon>Sphingomonadales</taxon>
        <taxon>Sphingomonadaceae</taxon>
        <taxon>Novosphingobium</taxon>
    </lineage>
</organism>
<name>A0A916TSS0_9SPHN</name>
<evidence type="ECO:0000256" key="2">
    <source>
        <dbReference type="ARBA" id="ARBA00023125"/>
    </source>
</evidence>
<accession>A0A916TSS0</accession>
<dbReference type="SMART" id="SM00346">
    <property type="entry name" value="HTH_ICLR"/>
    <property type="match status" value="1"/>
</dbReference>
<keyword evidence="3" id="KW-0804">Transcription</keyword>
<dbReference type="InterPro" id="IPR014757">
    <property type="entry name" value="Tscrpt_reg_IclR_C"/>
</dbReference>
<dbReference type="GO" id="GO:0003700">
    <property type="term" value="F:DNA-binding transcription factor activity"/>
    <property type="evidence" value="ECO:0007669"/>
    <property type="project" value="TreeGrafter"/>
</dbReference>
<dbReference type="Gene3D" id="3.30.450.40">
    <property type="match status" value="1"/>
</dbReference>
<evidence type="ECO:0000256" key="3">
    <source>
        <dbReference type="ARBA" id="ARBA00023163"/>
    </source>
</evidence>
<keyword evidence="1" id="KW-0805">Transcription regulation</keyword>
<sequence length="240" mass="25995">MVRVLDVLNLLAGKPDGMTLSDLSTLMSVPKSTFLDTLRGLCDMHYLAQEDGRYRLGSASYRFATRIVSSWSAPEMIRIQVKALAKETGESVGFAIADWEIGQAFYTEAVNSRQPVRYAMQAGLRAPLYASAAGRVLLAFAPPARTDAYLARAHLKPLTGSTRTSPEEIRENLNEIRHLGYCASFGEMLSDTAAIAVPVHGPDGKTVGAMMVAAPLGRMEANFDRFLQAIRHAGQMASAG</sequence>
<dbReference type="InterPro" id="IPR029016">
    <property type="entry name" value="GAF-like_dom_sf"/>
</dbReference>
<evidence type="ECO:0000313" key="6">
    <source>
        <dbReference type="EMBL" id="GGC03315.1"/>
    </source>
</evidence>
<proteinExistence type="predicted"/>
<dbReference type="PANTHER" id="PTHR30136:SF35">
    <property type="entry name" value="HTH-TYPE TRANSCRIPTIONAL REGULATOR RV1719"/>
    <property type="match status" value="1"/>
</dbReference>
<dbReference type="InterPro" id="IPR005471">
    <property type="entry name" value="Tscrpt_reg_IclR_N"/>
</dbReference>
<feature type="domain" description="IclR-ED" evidence="5">
    <location>
        <begin position="59"/>
        <end position="240"/>
    </location>
</feature>
<reference evidence="6" key="2">
    <citation type="submission" date="2020-09" db="EMBL/GenBank/DDBJ databases">
        <authorList>
            <person name="Sun Q."/>
            <person name="Zhou Y."/>
        </authorList>
    </citation>
    <scope>NUCLEOTIDE SEQUENCE</scope>
    <source>
        <strain evidence="6">CGMCC 1.15095</strain>
    </source>
</reference>
<evidence type="ECO:0000256" key="1">
    <source>
        <dbReference type="ARBA" id="ARBA00023015"/>
    </source>
</evidence>
<dbReference type="AlphaFoldDB" id="A0A916TSS0"/>
<dbReference type="GO" id="GO:0003677">
    <property type="term" value="F:DNA binding"/>
    <property type="evidence" value="ECO:0007669"/>
    <property type="project" value="UniProtKB-KW"/>
</dbReference>
<dbReference type="Pfam" id="PF01614">
    <property type="entry name" value="IclR_C"/>
    <property type="match status" value="1"/>
</dbReference>
<dbReference type="PROSITE" id="PS51078">
    <property type="entry name" value="ICLR_ED"/>
    <property type="match status" value="1"/>
</dbReference>
<dbReference type="EMBL" id="BMHK01000013">
    <property type="protein sequence ID" value="GGC03315.1"/>
    <property type="molecule type" value="Genomic_DNA"/>
</dbReference>
<evidence type="ECO:0000259" key="4">
    <source>
        <dbReference type="PROSITE" id="PS51077"/>
    </source>
</evidence>
<dbReference type="GO" id="GO:0045892">
    <property type="term" value="P:negative regulation of DNA-templated transcription"/>
    <property type="evidence" value="ECO:0007669"/>
    <property type="project" value="TreeGrafter"/>
</dbReference>
<keyword evidence="2" id="KW-0238">DNA-binding</keyword>
<dbReference type="Gene3D" id="1.10.10.10">
    <property type="entry name" value="Winged helix-like DNA-binding domain superfamily/Winged helix DNA-binding domain"/>
    <property type="match status" value="1"/>
</dbReference>
<keyword evidence="7" id="KW-1185">Reference proteome</keyword>
<dbReference type="InterPro" id="IPR036390">
    <property type="entry name" value="WH_DNA-bd_sf"/>
</dbReference>
<dbReference type="Proteomes" id="UP000608154">
    <property type="component" value="Unassembled WGS sequence"/>
</dbReference>
<dbReference type="Pfam" id="PF09339">
    <property type="entry name" value="HTH_IclR"/>
    <property type="match status" value="1"/>
</dbReference>